<evidence type="ECO:0000256" key="9">
    <source>
        <dbReference type="SAM" id="Phobius"/>
    </source>
</evidence>
<feature type="chain" id="PRO_5034992250" evidence="10">
    <location>
        <begin position="24"/>
        <end position="247"/>
    </location>
</feature>
<dbReference type="InterPro" id="IPR009056">
    <property type="entry name" value="Cyt_c-like_dom"/>
</dbReference>
<dbReference type="GO" id="GO:0046872">
    <property type="term" value="F:metal ion binding"/>
    <property type="evidence" value="ECO:0007669"/>
    <property type="project" value="UniProtKB-KW"/>
</dbReference>
<feature type="binding site" description="covalent" evidence="8">
    <location>
        <position position="53"/>
    </location>
    <ligand>
        <name>heme c</name>
        <dbReference type="ChEBI" id="CHEBI:61717"/>
    </ligand>
</feature>
<comment type="subcellular location">
    <subcellularLocation>
        <location evidence="1">Membrane</location>
    </subcellularLocation>
</comment>
<evidence type="ECO:0000256" key="2">
    <source>
        <dbReference type="ARBA" id="ARBA00022617"/>
    </source>
</evidence>
<dbReference type="GO" id="GO:0016020">
    <property type="term" value="C:membrane"/>
    <property type="evidence" value="ECO:0007669"/>
    <property type="project" value="UniProtKB-SubCell"/>
</dbReference>
<protein>
    <submittedName>
        <fullName evidence="12">Cytochrome c</fullName>
    </submittedName>
</protein>
<evidence type="ECO:0000256" key="10">
    <source>
        <dbReference type="SAM" id="SignalP"/>
    </source>
</evidence>
<dbReference type="Pfam" id="PF02167">
    <property type="entry name" value="Cytochrom_C1"/>
    <property type="match status" value="2"/>
</dbReference>
<keyword evidence="5 9" id="KW-1133">Transmembrane helix</keyword>
<dbReference type="EMBL" id="AP024110">
    <property type="protein sequence ID" value="BCM24002.1"/>
    <property type="molecule type" value="Genomic_DNA"/>
</dbReference>
<dbReference type="PROSITE" id="PS51007">
    <property type="entry name" value="CYTC"/>
    <property type="match status" value="1"/>
</dbReference>
<name>A0A8D5FXU0_9PROT</name>
<keyword evidence="2 8" id="KW-0349">Heme</keyword>
<keyword evidence="7 9" id="KW-0472">Membrane</keyword>
<dbReference type="Proteomes" id="UP000826722">
    <property type="component" value="Chromosome"/>
</dbReference>
<dbReference type="GO" id="GO:0020037">
    <property type="term" value="F:heme binding"/>
    <property type="evidence" value="ECO:0007669"/>
    <property type="project" value="InterPro"/>
</dbReference>
<gene>
    <name evidence="12" type="primary">petC</name>
    <name evidence="12" type="ORF">ZMTM_02610</name>
</gene>
<accession>A0A8D5FXU0</accession>
<evidence type="ECO:0000256" key="6">
    <source>
        <dbReference type="ARBA" id="ARBA00023004"/>
    </source>
</evidence>
<keyword evidence="6 8" id="KW-0408">Iron</keyword>
<evidence type="ECO:0000256" key="5">
    <source>
        <dbReference type="ARBA" id="ARBA00022989"/>
    </source>
</evidence>
<dbReference type="RefSeq" id="WP_404804680.1">
    <property type="nucleotide sequence ID" value="NZ_AP024110.1"/>
</dbReference>
<dbReference type="SUPFAM" id="SSF46626">
    <property type="entry name" value="Cytochrome c"/>
    <property type="match status" value="1"/>
</dbReference>
<keyword evidence="10" id="KW-0732">Signal</keyword>
<evidence type="ECO:0000256" key="7">
    <source>
        <dbReference type="ARBA" id="ARBA00023136"/>
    </source>
</evidence>
<proteinExistence type="predicted"/>
<comment type="cofactor">
    <cofactor evidence="8">
        <name>heme c</name>
        <dbReference type="ChEBI" id="CHEBI:61717"/>
    </cofactor>
    <text evidence="8">Binds 1 heme c group covalently per subunit.</text>
</comment>
<feature type="domain" description="Cytochrome c" evidence="11">
    <location>
        <begin position="40"/>
        <end position="210"/>
    </location>
</feature>
<organism evidence="12 13">
    <name type="scientific">Methyloradius palustris</name>
    <dbReference type="NCBI Taxonomy" id="2778876"/>
    <lineage>
        <taxon>Bacteria</taxon>
        <taxon>Pseudomonadati</taxon>
        <taxon>Pseudomonadota</taxon>
        <taxon>Betaproteobacteria</taxon>
        <taxon>Nitrosomonadales</taxon>
        <taxon>Methylophilaceae</taxon>
        <taxon>Methyloradius</taxon>
    </lineage>
</organism>
<keyword evidence="4 8" id="KW-0479">Metal-binding</keyword>
<dbReference type="GO" id="GO:0009055">
    <property type="term" value="F:electron transfer activity"/>
    <property type="evidence" value="ECO:0007669"/>
    <property type="project" value="InterPro"/>
</dbReference>
<sequence>MSASIMKKLLIALTLSASFSVSASEGPKLERAPIDPDNQASLQRGAKIFVNYCLNCHSAAYMRYNRLQDIGLTQEQIKENLLFAGDKVGETMKVAMPKKDSKEWFGVTPPDLTVEARARGADWLYAYLRSFYRDDTRPTGWNNVVYEKVAMPHVLWQLQGDQILKTEETTEANGEKSEQHKLVLIKPGKLSPAEYDATIADLVNYLVYMSEPAKSTRLRLGLIVLLFLGGLFIVSYYLKKEFWKDVH</sequence>
<evidence type="ECO:0000313" key="13">
    <source>
        <dbReference type="Proteomes" id="UP000826722"/>
    </source>
</evidence>
<dbReference type="InterPro" id="IPR036909">
    <property type="entry name" value="Cyt_c-like_dom_sf"/>
</dbReference>
<evidence type="ECO:0000256" key="4">
    <source>
        <dbReference type="ARBA" id="ARBA00022723"/>
    </source>
</evidence>
<feature type="binding site" description="covalent" evidence="8">
    <location>
        <position position="57"/>
    </location>
    <ligand>
        <name>heme c</name>
        <dbReference type="ChEBI" id="CHEBI:61717"/>
    </ligand>
</feature>
<dbReference type="KEGG" id="mpau:ZMTM_02610"/>
<feature type="signal peptide" evidence="10">
    <location>
        <begin position="1"/>
        <end position="23"/>
    </location>
</feature>
<dbReference type="Gene3D" id="1.10.760.10">
    <property type="entry name" value="Cytochrome c-like domain"/>
    <property type="match status" value="1"/>
</dbReference>
<feature type="binding site" description="covalent" evidence="8">
    <location>
        <position position="56"/>
    </location>
    <ligand>
        <name>heme c</name>
        <dbReference type="ChEBI" id="CHEBI:61717"/>
    </ligand>
</feature>
<dbReference type="PANTHER" id="PTHR10266:SF3">
    <property type="entry name" value="CYTOCHROME C1, HEME PROTEIN, MITOCHONDRIAL"/>
    <property type="match status" value="1"/>
</dbReference>
<dbReference type="PANTHER" id="PTHR10266">
    <property type="entry name" value="CYTOCHROME C1"/>
    <property type="match status" value="1"/>
</dbReference>
<evidence type="ECO:0000259" key="11">
    <source>
        <dbReference type="PROSITE" id="PS51007"/>
    </source>
</evidence>
<evidence type="ECO:0000256" key="1">
    <source>
        <dbReference type="ARBA" id="ARBA00004370"/>
    </source>
</evidence>
<dbReference type="InterPro" id="IPR002326">
    <property type="entry name" value="Cyt_c1"/>
</dbReference>
<evidence type="ECO:0000256" key="8">
    <source>
        <dbReference type="PIRSR" id="PIRSR602326-1"/>
    </source>
</evidence>
<keyword evidence="13" id="KW-1185">Reference proteome</keyword>
<keyword evidence="3 9" id="KW-0812">Transmembrane</keyword>
<dbReference type="AlphaFoldDB" id="A0A8D5FXU0"/>
<evidence type="ECO:0000256" key="3">
    <source>
        <dbReference type="ARBA" id="ARBA00022692"/>
    </source>
</evidence>
<reference evidence="12" key="1">
    <citation type="journal article" date="2021" name="Arch. Microbiol.">
        <title>Methyloradius palustris gen. nov., sp. nov., a methanol-oxidizing bacterium isolated from snow.</title>
        <authorList>
            <person name="Miyadera T."/>
            <person name="Kojima H."/>
            <person name="Fukui M."/>
        </authorList>
    </citation>
    <scope>NUCLEOTIDE SEQUENCE</scope>
    <source>
        <strain evidence="12">Zm11</strain>
    </source>
</reference>
<evidence type="ECO:0000313" key="12">
    <source>
        <dbReference type="EMBL" id="BCM24002.1"/>
    </source>
</evidence>
<feature type="transmembrane region" description="Helical" evidence="9">
    <location>
        <begin position="218"/>
        <end position="238"/>
    </location>
</feature>